<dbReference type="Proteomes" id="UP000022141">
    <property type="component" value="Unassembled WGS sequence"/>
</dbReference>
<evidence type="ECO:0000313" key="2">
    <source>
        <dbReference type="Proteomes" id="UP000022141"/>
    </source>
</evidence>
<proteinExistence type="predicted"/>
<dbReference type="eggNOG" id="ENOG50337X1">
    <property type="taxonomic scope" value="Bacteria"/>
</dbReference>
<sequence>MNQEAEDRGLAEVVLERLEKERLPRAIDLKDKVDAGARLDDMDIAFLERVFADTQDLKPMVERHPEYHALAARLMELYEHITAKALENEKAG</sequence>
<accession>A0A011R8Z4</accession>
<gene>
    <name evidence="1" type="ORF">AW11_02478</name>
</gene>
<dbReference type="PATRIC" id="fig|1454004.3.peg.2561"/>
<dbReference type="EMBL" id="JEMY01000033">
    <property type="protein sequence ID" value="EXI87614.1"/>
    <property type="molecule type" value="Genomic_DNA"/>
</dbReference>
<reference evidence="1" key="1">
    <citation type="submission" date="2014-02" db="EMBL/GenBank/DDBJ databases">
        <title>Expanding our view of genomic diversity in Candidatus Accumulibacter clades.</title>
        <authorList>
            <person name="Skennerton C.T."/>
            <person name="Barr J.J."/>
            <person name="Slater F.R."/>
            <person name="Bond P.L."/>
            <person name="Tyson G.W."/>
        </authorList>
    </citation>
    <scope>NUCLEOTIDE SEQUENCE [LARGE SCALE GENOMIC DNA]</scope>
</reference>
<comment type="caution">
    <text evidence="1">The sequence shown here is derived from an EMBL/GenBank/DDBJ whole genome shotgun (WGS) entry which is preliminary data.</text>
</comment>
<keyword evidence="2" id="KW-1185">Reference proteome</keyword>
<organism evidence="1 2">
    <name type="scientific">Accumulibacter regalis</name>
    <dbReference type="NCBI Taxonomy" id="522306"/>
    <lineage>
        <taxon>Bacteria</taxon>
        <taxon>Pseudomonadati</taxon>
        <taxon>Pseudomonadota</taxon>
        <taxon>Betaproteobacteria</taxon>
        <taxon>Candidatus Accumulibacter</taxon>
    </lineage>
</organism>
<name>A0A011R8Z4_ACCRE</name>
<protein>
    <submittedName>
        <fullName evidence="1">Uncharacterized protein</fullName>
    </submittedName>
</protein>
<dbReference type="AlphaFoldDB" id="A0A011R8Z4"/>
<dbReference type="STRING" id="1454004.AW11_02478"/>
<evidence type="ECO:0000313" key="1">
    <source>
        <dbReference type="EMBL" id="EXI87614.1"/>
    </source>
</evidence>